<gene>
    <name evidence="2" type="ORF">I553_1638</name>
</gene>
<sequence length="64" mass="7275">MNPPPAPPSPKSRQTEHHTDAQTPPTPPDNSRRGQFMAAHPHRQRRHHAHPECRSTTQGPKRPH</sequence>
<evidence type="ECO:0000256" key="1">
    <source>
        <dbReference type="SAM" id="MobiDB-lite"/>
    </source>
</evidence>
<dbReference type="PATRIC" id="fig|1299334.3.peg.3439"/>
<proteinExistence type="predicted"/>
<comment type="caution">
    <text evidence="2">The sequence shown here is derived from an EMBL/GenBank/DDBJ whole genome shotgun (WGS) entry which is preliminary data.</text>
</comment>
<name>X8CF83_MYCXE</name>
<accession>X8CF83</accession>
<feature type="compositionally biased region" description="Polar residues" evidence="1">
    <location>
        <begin position="54"/>
        <end position="64"/>
    </location>
</feature>
<evidence type="ECO:0000313" key="2">
    <source>
        <dbReference type="EMBL" id="EUA54476.1"/>
    </source>
</evidence>
<dbReference type="AlphaFoldDB" id="X8CF83"/>
<dbReference type="EMBL" id="JAOB01000032">
    <property type="protein sequence ID" value="EUA54476.1"/>
    <property type="molecule type" value="Genomic_DNA"/>
</dbReference>
<reference evidence="2" key="1">
    <citation type="submission" date="2014-01" db="EMBL/GenBank/DDBJ databases">
        <authorList>
            <person name="Brown-Elliot B."/>
            <person name="Wallace R."/>
            <person name="Lenaerts A."/>
            <person name="Ordway D."/>
            <person name="DeGroote M.A."/>
            <person name="Parker T."/>
            <person name="Sizemore C."/>
            <person name="Tallon L.J."/>
            <person name="Sadzewicz L.K."/>
            <person name="Sengamalay N."/>
            <person name="Fraser C.M."/>
            <person name="Hine E."/>
            <person name="Shefchek K.A."/>
            <person name="Das S.P."/>
            <person name="Tettelin H."/>
        </authorList>
    </citation>
    <scope>NUCLEOTIDE SEQUENCE [LARGE SCALE GENOMIC DNA]</scope>
    <source>
        <strain evidence="2">4042</strain>
    </source>
</reference>
<feature type="region of interest" description="Disordered" evidence="1">
    <location>
        <begin position="1"/>
        <end position="64"/>
    </location>
</feature>
<organism evidence="2">
    <name type="scientific">Mycobacterium xenopi 4042</name>
    <dbReference type="NCBI Taxonomy" id="1299334"/>
    <lineage>
        <taxon>Bacteria</taxon>
        <taxon>Bacillati</taxon>
        <taxon>Actinomycetota</taxon>
        <taxon>Actinomycetes</taxon>
        <taxon>Mycobacteriales</taxon>
        <taxon>Mycobacteriaceae</taxon>
        <taxon>Mycobacterium</taxon>
    </lineage>
</organism>
<protein>
    <submittedName>
        <fullName evidence="2">Uncharacterized protein</fullName>
    </submittedName>
</protein>
<feature type="compositionally biased region" description="Basic residues" evidence="1">
    <location>
        <begin position="40"/>
        <end position="49"/>
    </location>
</feature>
<feature type="compositionally biased region" description="Pro residues" evidence="1">
    <location>
        <begin position="1"/>
        <end position="10"/>
    </location>
</feature>